<keyword evidence="6" id="KW-1185">Reference proteome</keyword>
<evidence type="ECO:0000313" key="6">
    <source>
        <dbReference type="Proteomes" id="UP000198406"/>
    </source>
</evidence>
<dbReference type="Pfam" id="PF00233">
    <property type="entry name" value="PDEase_I"/>
    <property type="match status" value="1"/>
</dbReference>
<comment type="caution">
    <text evidence="5">The sequence shown here is derived from an EMBL/GenBank/DDBJ whole genome shotgun (WGS) entry which is preliminary data.</text>
</comment>
<dbReference type="Gene3D" id="1.10.1300.10">
    <property type="entry name" value="3'5'-cyclic nucleotide phosphodiesterase, catalytic domain"/>
    <property type="match status" value="2"/>
</dbReference>
<name>A0A1Z5JWV7_FISSO</name>
<dbReference type="SUPFAM" id="SSF109604">
    <property type="entry name" value="HD-domain/PDEase-like"/>
    <property type="match status" value="2"/>
</dbReference>
<evidence type="ECO:0000256" key="1">
    <source>
        <dbReference type="ARBA" id="ARBA00022723"/>
    </source>
</evidence>
<keyword evidence="1" id="KW-0479">Metal-binding</keyword>
<evidence type="ECO:0000313" key="5">
    <source>
        <dbReference type="EMBL" id="GAX18533.1"/>
    </source>
</evidence>
<feature type="domain" description="PDEase" evidence="4">
    <location>
        <begin position="111"/>
        <end position="247"/>
    </location>
</feature>
<dbReference type="InterPro" id="IPR003607">
    <property type="entry name" value="HD/PDEase_dom"/>
</dbReference>
<dbReference type="InterPro" id="IPR002073">
    <property type="entry name" value="PDEase_catalytic_dom"/>
</dbReference>
<dbReference type="EMBL" id="BDSP01000131">
    <property type="protein sequence ID" value="GAX18533.1"/>
    <property type="molecule type" value="Genomic_DNA"/>
</dbReference>
<accession>A0A1Z5JWV7</accession>
<evidence type="ECO:0000259" key="4">
    <source>
        <dbReference type="PROSITE" id="PS51845"/>
    </source>
</evidence>
<dbReference type="Proteomes" id="UP000198406">
    <property type="component" value="Unassembled WGS sequence"/>
</dbReference>
<evidence type="ECO:0000256" key="3">
    <source>
        <dbReference type="SAM" id="MobiDB-lite"/>
    </source>
</evidence>
<sequence>MTEPNDDEAPTPVAPIATLALALTVEEWHQLGLQQGNPDTEPTNDLEQLVDRATALLFVRCVAVVAPLGTYPDLSTSNICRTTLMKQTKWPQALTAQFYKQLRELVKRMMAGYKDVPYHNREHGFHVLLSVNKMIDMMVSQQTGQKSPVTFGLRHDPVALLALLYAALIHDVEHQGIPNRQLAQEDDRLAVLYNDQSIAENWSIYVAFSELLQDEFQLVRNVIFPEKDEYFRFRKIVVNLVLTTDIASPERSQLVKSKWKEAFGDPIETIERKMKAQARRMSLTGQNVAFRRHNRRGTGDTGTSEVSFEQHDDPDSPTITPEGSENGDAEETKLELPSNLSDHRRRSITHRIERRRSSMASRNSTSSKYRQRLGILRTVDLSGETLETYTRTGSMAHSAASDPTTYGVDLESDESDDLKATVVMETIMLAADVAHNLQGWDHMVKFSNRLYMELRTAYVKKRGTDPETRWFENQIGFLESYLLPLAHRLDDTGVFGERNGEQFAANVIANRDKWLTEGLGIAQKIVQEGAEKLPLPEN</sequence>
<dbReference type="PANTHER" id="PTHR11347">
    <property type="entry name" value="CYCLIC NUCLEOTIDE PHOSPHODIESTERASE"/>
    <property type="match status" value="1"/>
</dbReference>
<gene>
    <name evidence="5" type="ORF">FisN_10Hh267</name>
</gene>
<feature type="compositionally biased region" description="Low complexity" evidence="3">
    <location>
        <begin position="358"/>
        <end position="367"/>
    </location>
</feature>
<dbReference type="OrthoDB" id="43191at2759"/>
<dbReference type="GO" id="GO:0007165">
    <property type="term" value="P:signal transduction"/>
    <property type="evidence" value="ECO:0007669"/>
    <property type="project" value="InterPro"/>
</dbReference>
<dbReference type="GO" id="GO:0004114">
    <property type="term" value="F:3',5'-cyclic-nucleotide phosphodiesterase activity"/>
    <property type="evidence" value="ECO:0007669"/>
    <property type="project" value="InterPro"/>
</dbReference>
<dbReference type="InParanoid" id="A0A1Z5JWV7"/>
<dbReference type="SMART" id="SM00471">
    <property type="entry name" value="HDc"/>
    <property type="match status" value="1"/>
</dbReference>
<feature type="region of interest" description="Disordered" evidence="3">
    <location>
        <begin position="281"/>
        <end position="369"/>
    </location>
</feature>
<evidence type="ECO:0000256" key="2">
    <source>
        <dbReference type="ARBA" id="ARBA00022801"/>
    </source>
</evidence>
<proteinExistence type="predicted"/>
<dbReference type="AlphaFoldDB" id="A0A1Z5JWV7"/>
<organism evidence="5 6">
    <name type="scientific">Fistulifera solaris</name>
    <name type="common">Oleaginous diatom</name>
    <dbReference type="NCBI Taxonomy" id="1519565"/>
    <lineage>
        <taxon>Eukaryota</taxon>
        <taxon>Sar</taxon>
        <taxon>Stramenopiles</taxon>
        <taxon>Ochrophyta</taxon>
        <taxon>Bacillariophyta</taxon>
        <taxon>Bacillariophyceae</taxon>
        <taxon>Bacillariophycidae</taxon>
        <taxon>Naviculales</taxon>
        <taxon>Naviculaceae</taxon>
        <taxon>Fistulifera</taxon>
    </lineage>
</organism>
<keyword evidence="2" id="KW-0378">Hydrolase</keyword>
<reference evidence="5 6" key="1">
    <citation type="journal article" date="2015" name="Plant Cell">
        <title>Oil accumulation by the oleaginous diatom Fistulifera solaris as revealed by the genome and transcriptome.</title>
        <authorList>
            <person name="Tanaka T."/>
            <person name="Maeda Y."/>
            <person name="Veluchamy A."/>
            <person name="Tanaka M."/>
            <person name="Abida H."/>
            <person name="Marechal E."/>
            <person name="Bowler C."/>
            <person name="Muto M."/>
            <person name="Sunaga Y."/>
            <person name="Tanaka M."/>
            <person name="Yoshino T."/>
            <person name="Taniguchi T."/>
            <person name="Fukuda Y."/>
            <person name="Nemoto M."/>
            <person name="Matsumoto M."/>
            <person name="Wong P.S."/>
            <person name="Aburatani S."/>
            <person name="Fujibuchi W."/>
        </authorList>
    </citation>
    <scope>NUCLEOTIDE SEQUENCE [LARGE SCALE GENOMIC DNA]</scope>
    <source>
        <strain evidence="5 6">JPCC DA0580</strain>
    </source>
</reference>
<dbReference type="GO" id="GO:0046872">
    <property type="term" value="F:metal ion binding"/>
    <property type="evidence" value="ECO:0007669"/>
    <property type="project" value="UniProtKB-KW"/>
</dbReference>
<feature type="compositionally biased region" description="Basic residues" evidence="3">
    <location>
        <begin position="343"/>
        <end position="354"/>
    </location>
</feature>
<dbReference type="InterPro" id="IPR036971">
    <property type="entry name" value="PDEase_catalytic_dom_sf"/>
</dbReference>
<protein>
    <recommendedName>
        <fullName evidence="4">PDEase domain-containing protein</fullName>
    </recommendedName>
</protein>
<dbReference type="PROSITE" id="PS51845">
    <property type="entry name" value="PDEASE_I_2"/>
    <property type="match status" value="1"/>
</dbReference>